<dbReference type="EMBL" id="KK119532">
    <property type="protein sequence ID" value="KFM75956.1"/>
    <property type="molecule type" value="Genomic_DNA"/>
</dbReference>
<dbReference type="Gene3D" id="3.90.70.80">
    <property type="match status" value="1"/>
</dbReference>
<gene>
    <name evidence="1" type="ORF">X975_24423</name>
</gene>
<evidence type="ECO:0000313" key="1">
    <source>
        <dbReference type="EMBL" id="KFM75956.1"/>
    </source>
</evidence>
<dbReference type="OrthoDB" id="6423258at2759"/>
<dbReference type="Proteomes" id="UP000054359">
    <property type="component" value="Unassembled WGS sequence"/>
</dbReference>
<dbReference type="AlphaFoldDB" id="A0A087UF17"/>
<dbReference type="OMA" id="WIVNGEC"/>
<feature type="non-terminal residue" evidence="1">
    <location>
        <position position="592"/>
    </location>
</feature>
<reference evidence="1 2" key="1">
    <citation type="submission" date="2013-11" db="EMBL/GenBank/DDBJ databases">
        <title>Genome sequencing of Stegodyphus mimosarum.</title>
        <authorList>
            <person name="Bechsgaard J."/>
        </authorList>
    </citation>
    <scope>NUCLEOTIDE SEQUENCE [LARGE SCALE GENOMIC DNA]</scope>
</reference>
<proteinExistence type="predicted"/>
<evidence type="ECO:0000313" key="2">
    <source>
        <dbReference type="Proteomes" id="UP000054359"/>
    </source>
</evidence>
<name>A0A087UF17_STEMI</name>
<organism evidence="1 2">
    <name type="scientific">Stegodyphus mimosarum</name>
    <name type="common">African social velvet spider</name>
    <dbReference type="NCBI Taxonomy" id="407821"/>
    <lineage>
        <taxon>Eukaryota</taxon>
        <taxon>Metazoa</taxon>
        <taxon>Ecdysozoa</taxon>
        <taxon>Arthropoda</taxon>
        <taxon>Chelicerata</taxon>
        <taxon>Arachnida</taxon>
        <taxon>Araneae</taxon>
        <taxon>Araneomorphae</taxon>
        <taxon>Entelegynae</taxon>
        <taxon>Eresoidea</taxon>
        <taxon>Eresidae</taxon>
        <taxon>Stegodyphus</taxon>
    </lineage>
</organism>
<keyword evidence="2" id="KW-1185">Reference proteome</keyword>
<sequence>MPQESPKLVDLNQWIVNGECSRSPKRLPYVWEIDVPAKKSLVWSIILAYLTPVSSSPGELQERLQNLLGTYEEIKRLKAKLSISQDIRCKNITKCINGFNPFKNRHNFYFNVNVIDIMRLFKLRLNQYANKIKLRNDTWDDELKLKAAAQLLKCCINVYIVNAEGHRNIISYADSNNPQYQTRNIIIFQRKDIQDKENSFRFSISLENALKLRYSALRSILQKAKISNQVVTEIERDLKELKFDENFLAFVLNSSHIYIIPMVYKSPYIPLKLAEAGFETDPRVADRKNVSGLFYAMCSSDSNILNILYEYAINRCHLSEAKVRKPDSFIEDNISQIREIMDKDSVNSTNLNLPNKCRHLVSKAYFEFSHFNDYQLKIIKDINNEKHLMGNFDTSPAVKTERIKNIIIALLRSYDNHFFCGSANIPDISESFYHYIKFSEYYEHMDFFTCLLFYDQVFLLSQGLPILVSDIYSRLEETLFLTVFSSILFPKRKHSLCENCIKVEDDCERDKNFLRFIPFFYRLEFRNYAKNFRNYLESEKIDEKKLEKYSDDVLRECFSKSSVIKDEFLISRLKTYLKVATEVSLDDHSCKA</sequence>
<protein>
    <submittedName>
        <fullName evidence="1">Uncharacterized protein</fullName>
    </submittedName>
</protein>
<accession>A0A087UF17</accession>